<name>A0A7X2ZW94_9FLAO</name>
<dbReference type="Gene3D" id="2.60.40.10">
    <property type="entry name" value="Immunoglobulins"/>
    <property type="match status" value="2"/>
</dbReference>
<dbReference type="OrthoDB" id="9794572at2"/>
<evidence type="ECO:0000313" key="1">
    <source>
        <dbReference type="EMBL" id="MUH37509.1"/>
    </source>
</evidence>
<organism evidence="1 2">
    <name type="scientific">Zobellia amurskyensis</name>
    <dbReference type="NCBI Taxonomy" id="248905"/>
    <lineage>
        <taxon>Bacteria</taxon>
        <taxon>Pseudomonadati</taxon>
        <taxon>Bacteroidota</taxon>
        <taxon>Flavobacteriia</taxon>
        <taxon>Flavobacteriales</taxon>
        <taxon>Flavobacteriaceae</taxon>
        <taxon>Zobellia</taxon>
    </lineage>
</organism>
<dbReference type="InterPro" id="IPR013783">
    <property type="entry name" value="Ig-like_fold"/>
</dbReference>
<evidence type="ECO:0000313" key="2">
    <source>
        <dbReference type="Proteomes" id="UP000540519"/>
    </source>
</evidence>
<sequence>MMHLNYPRQKEKSTPAYTFLSIVLLLFCHLSLSAQSVLLGDNAPYPNVNDGDFNLIQAGSWRLGLQSPFWTPSNEPQKEGHSMGLVTGRYFSSFDYAYIDSKPLNINSDYQNLKPGDELNWSLGADLEYISNGSLSLHLFFGEQERILAEKVKLIGSDKTVEHFSGSYTITKEDVAAGTPHIRVSFYSNEDVKVFLEYVNLSVKAPEKEGPTLSGKIVADGIRLDWTDKKANSGGKFSVYRSKSKNGEYKKLTTTPDSVFTDTNLINGMAYSYVVTRLDTSESVGSNKVLLKKLDSEAPAPPSTLKIEALQTEIKLEWNKSIDVDVASYSVYRGDANGNHLRQIAHDLTSTQYVDFTPKKEDYNSYVLFAHDHSGNKSKASQLVRAKVKAVSGTSFSDLILPMPIHKQLRTDLWGAEGVLPRDPDNGIEDPEWSYWGGRPVKDQDNKYHMLVTRWPANATKGHWEWPNSTVAHVVSEAPTGPYKVKKDTAYGFHNGLGHNPDIILLNDGTYMLYSLVDWEATLFTSKTMNGPWNRLGTMTVDWKSTNEDEKLSYRYYRNLSGVQLEDGRFLFVTKAGEMMRSSTDDPLGPYTVLTDQIRYNPIIPEKYRNSNYEDPVLWKDEVQYHMMINAFWDYRAIYLRSPDGIHWKFNPGTAYTPDNTSYEDGTRTHWYKLERPHVLQDEYGRATHLSLAVIDVPKADDLARDKHSSKNIVVPLTVHKRIKMLNKKKIDSTTKKIKILVLSEAGFDAQKDIDLASLRFGASEEVDFGKGSKVSKTKKKGKDLIVEFDGSGNGITALNFAGKLLGKTNEGKLIIAYSKLSASEH</sequence>
<dbReference type="AlphaFoldDB" id="A0A7X2ZW94"/>
<gene>
    <name evidence="1" type="ORF">D9O36_16785</name>
</gene>
<comment type="caution">
    <text evidence="1">The sequence shown here is derived from an EMBL/GenBank/DDBJ whole genome shotgun (WGS) entry which is preliminary data.</text>
</comment>
<proteinExistence type="predicted"/>
<dbReference type="Gene3D" id="2.115.10.20">
    <property type="entry name" value="Glycosyl hydrolase domain, family 43"/>
    <property type="match status" value="1"/>
</dbReference>
<dbReference type="CDD" id="cd08994">
    <property type="entry name" value="GH43_62_32_68_117_130-like"/>
    <property type="match status" value="1"/>
</dbReference>
<accession>A0A7X2ZW94</accession>
<dbReference type="SUPFAM" id="SSF75005">
    <property type="entry name" value="Arabinanase/levansucrase/invertase"/>
    <property type="match status" value="2"/>
</dbReference>
<dbReference type="Proteomes" id="UP000540519">
    <property type="component" value="Unassembled WGS sequence"/>
</dbReference>
<protein>
    <submittedName>
        <fullName evidence="1">Uncharacterized protein</fullName>
    </submittedName>
</protein>
<dbReference type="InterPro" id="IPR023296">
    <property type="entry name" value="Glyco_hydro_beta-prop_sf"/>
</dbReference>
<reference evidence="1 2" key="1">
    <citation type="journal article" date="2019" name="Mar. Drugs">
        <title>Comparative Genomics and CAZyme Genome Repertoires of Marine Zobellia amurskyensis KMM 3526(T) and Zobellia laminariae KMM 3676(T).</title>
        <authorList>
            <person name="Chernysheva N."/>
            <person name="Bystritskaya E."/>
            <person name="Stenkova A."/>
            <person name="Golovkin I."/>
            <person name="Nedashkovskaya O."/>
            <person name="Isaeva M."/>
        </authorList>
    </citation>
    <scope>NUCLEOTIDE SEQUENCE [LARGE SCALE GENOMIC DNA]</scope>
    <source>
        <strain evidence="1 2">KMM 3526</strain>
    </source>
</reference>
<dbReference type="RefSeq" id="WP_155600784.1">
    <property type="nucleotide sequence ID" value="NZ_RCNR01000042.1"/>
</dbReference>
<keyword evidence="2" id="KW-1185">Reference proteome</keyword>
<dbReference type="EMBL" id="RCNR01000042">
    <property type="protein sequence ID" value="MUH37509.1"/>
    <property type="molecule type" value="Genomic_DNA"/>
</dbReference>